<protein>
    <submittedName>
        <fullName evidence="2">Uncharacterized protein</fullName>
    </submittedName>
</protein>
<keyword evidence="3" id="KW-1185">Reference proteome</keyword>
<organism evidence="2 3">
    <name type="scientific">Anopheles maculatus</name>
    <dbReference type="NCBI Taxonomy" id="74869"/>
    <lineage>
        <taxon>Eukaryota</taxon>
        <taxon>Metazoa</taxon>
        <taxon>Ecdysozoa</taxon>
        <taxon>Arthropoda</taxon>
        <taxon>Hexapoda</taxon>
        <taxon>Insecta</taxon>
        <taxon>Pterygota</taxon>
        <taxon>Neoptera</taxon>
        <taxon>Endopterygota</taxon>
        <taxon>Diptera</taxon>
        <taxon>Nematocera</taxon>
        <taxon>Culicoidea</taxon>
        <taxon>Culicidae</taxon>
        <taxon>Anophelinae</taxon>
        <taxon>Anopheles</taxon>
        <taxon>Anopheles maculatus group</taxon>
    </lineage>
</organism>
<feature type="compositionally biased region" description="Polar residues" evidence="1">
    <location>
        <begin position="144"/>
        <end position="175"/>
    </location>
</feature>
<sequence length="327" mass="36079">MGGSAKEMPKHTGRTGGVFYAIDSGRNFLSYDLYLTPVTSQLRYPDLLDSSFGSTRVCVHVCMWFSALVAYGEAYEERIEHTSAPNNPPTLSNPPSPKEQQALTHAPAAAWASMSGAPNTPIAARRRSEEAINGPEEDGRTVRPSASPTGSGPNQPAQQPASQDYRHTTTANHNNGADEMRRFEFCNSSATAATTNSGPTVAGPDVVTNPVRLVVVRVRHRDDNINVHLHTYRNGGRGGYGGGGKCVPLRKDWCRMLCPGMICKYPQTANPPVISRSGREQRQRKEEQHEHEVHIRHLHNFETSRTRRRAAYKRRRIGVMVGKRGAK</sequence>
<name>A0A182SLV2_9DIPT</name>
<reference evidence="3" key="1">
    <citation type="submission" date="2013-09" db="EMBL/GenBank/DDBJ databases">
        <title>The Genome Sequence of Anopheles maculatus species B.</title>
        <authorList>
            <consortium name="The Broad Institute Genomics Platform"/>
            <person name="Neafsey D.E."/>
            <person name="Besansky N."/>
            <person name="Howell P."/>
            <person name="Walton C."/>
            <person name="Young S.K."/>
            <person name="Zeng Q."/>
            <person name="Gargeya S."/>
            <person name="Fitzgerald M."/>
            <person name="Haas B."/>
            <person name="Abouelleil A."/>
            <person name="Allen A.W."/>
            <person name="Alvarado L."/>
            <person name="Arachchi H.M."/>
            <person name="Berlin A.M."/>
            <person name="Chapman S.B."/>
            <person name="Gainer-Dewar J."/>
            <person name="Goldberg J."/>
            <person name="Griggs A."/>
            <person name="Gujja S."/>
            <person name="Hansen M."/>
            <person name="Howarth C."/>
            <person name="Imamovic A."/>
            <person name="Ireland A."/>
            <person name="Larimer J."/>
            <person name="McCowan C."/>
            <person name="Murphy C."/>
            <person name="Pearson M."/>
            <person name="Poon T.W."/>
            <person name="Priest M."/>
            <person name="Roberts A."/>
            <person name="Saif S."/>
            <person name="Shea T."/>
            <person name="Sisk P."/>
            <person name="Sykes S."/>
            <person name="Wortman J."/>
            <person name="Nusbaum C."/>
            <person name="Birren B."/>
        </authorList>
    </citation>
    <scope>NUCLEOTIDE SEQUENCE [LARGE SCALE GENOMIC DNA]</scope>
    <source>
        <strain evidence="3">maculatus3</strain>
    </source>
</reference>
<evidence type="ECO:0000313" key="3">
    <source>
        <dbReference type="Proteomes" id="UP000075901"/>
    </source>
</evidence>
<dbReference type="VEuPathDB" id="VectorBase:AMAM009350"/>
<feature type="region of interest" description="Disordered" evidence="1">
    <location>
        <begin position="82"/>
        <end position="176"/>
    </location>
</feature>
<feature type="compositionally biased region" description="Low complexity" evidence="1">
    <location>
        <begin position="106"/>
        <end position="118"/>
    </location>
</feature>
<evidence type="ECO:0000256" key="1">
    <source>
        <dbReference type="SAM" id="MobiDB-lite"/>
    </source>
</evidence>
<accession>A0A182SLV2</accession>
<evidence type="ECO:0000313" key="2">
    <source>
        <dbReference type="EnsemblMetazoa" id="AMAM009350-PA"/>
    </source>
</evidence>
<dbReference type="Proteomes" id="UP000075901">
    <property type="component" value="Unassembled WGS sequence"/>
</dbReference>
<dbReference type="EnsemblMetazoa" id="AMAM009350-RA">
    <property type="protein sequence ID" value="AMAM009350-PA"/>
    <property type="gene ID" value="AMAM009350"/>
</dbReference>
<feature type="compositionally biased region" description="Pro residues" evidence="1">
    <location>
        <begin position="86"/>
        <end position="97"/>
    </location>
</feature>
<reference evidence="2" key="2">
    <citation type="submission" date="2020-05" db="UniProtKB">
        <authorList>
            <consortium name="EnsemblMetazoa"/>
        </authorList>
    </citation>
    <scope>IDENTIFICATION</scope>
    <source>
        <strain evidence="2">maculatus3</strain>
    </source>
</reference>
<proteinExistence type="predicted"/>
<dbReference type="AlphaFoldDB" id="A0A182SLV2"/>